<organism evidence="1 2">
    <name type="scientific">Rhizophagus clarus</name>
    <dbReference type="NCBI Taxonomy" id="94130"/>
    <lineage>
        <taxon>Eukaryota</taxon>
        <taxon>Fungi</taxon>
        <taxon>Fungi incertae sedis</taxon>
        <taxon>Mucoromycota</taxon>
        <taxon>Glomeromycotina</taxon>
        <taxon>Glomeromycetes</taxon>
        <taxon>Glomerales</taxon>
        <taxon>Glomeraceae</taxon>
        <taxon>Rhizophagus</taxon>
    </lineage>
</organism>
<sequence length="308" mass="36429">MKSLMSNTGYNKHLCIFFFRTYHPIFLDKVTPIEIRYTLSLNALLLTKYEFKVLVVNFIQRYYSQSYFNIPEDIKDAILFNLTSGHPAILQYFASSQLQNDVTFSSYAFYWIIEWNLSHKKAEFVYLEVMVYSVSTTVVLENESISAYVNPVFSSAGFLDFYVKRNFCWRIEFTCKGSLLKKHVERFESDDVHEKKPNFWYILYDDNYRQITIIRKEYDDKVLILYSDEFDAIPDAILSNIKLMDYALWSDDVTGPCFGNDIVLYAKVGKSSDYDTFYCRNSSYEKKIRDSQGKFDIVDYEVFQVIKK</sequence>
<evidence type="ECO:0000313" key="1">
    <source>
        <dbReference type="EMBL" id="GES93591.1"/>
    </source>
</evidence>
<reference evidence="1" key="1">
    <citation type="submission" date="2019-10" db="EMBL/GenBank/DDBJ databases">
        <title>Conservation and host-specific expression of non-tandemly repeated heterogenous ribosome RNA gene in arbuscular mycorrhizal fungi.</title>
        <authorList>
            <person name="Maeda T."/>
            <person name="Kobayashi Y."/>
            <person name="Nakagawa T."/>
            <person name="Ezawa T."/>
            <person name="Yamaguchi K."/>
            <person name="Bino T."/>
            <person name="Nishimoto Y."/>
            <person name="Shigenobu S."/>
            <person name="Kawaguchi M."/>
        </authorList>
    </citation>
    <scope>NUCLEOTIDE SEQUENCE</scope>
    <source>
        <strain evidence="1">HR1</strain>
    </source>
</reference>
<name>A0A8H3QVM5_9GLOM</name>
<dbReference type="Proteomes" id="UP000615446">
    <property type="component" value="Unassembled WGS sequence"/>
</dbReference>
<dbReference type="EMBL" id="BLAL01000228">
    <property type="protein sequence ID" value="GES93591.1"/>
    <property type="molecule type" value="Genomic_DNA"/>
</dbReference>
<accession>A0A8H3QVM5</accession>
<evidence type="ECO:0000313" key="2">
    <source>
        <dbReference type="Proteomes" id="UP000615446"/>
    </source>
</evidence>
<dbReference type="AlphaFoldDB" id="A0A8H3QVM5"/>
<protein>
    <recommendedName>
        <fullName evidence="3">TLDc domain-containing protein</fullName>
    </recommendedName>
</protein>
<comment type="caution">
    <text evidence="1">The sequence shown here is derived from an EMBL/GenBank/DDBJ whole genome shotgun (WGS) entry which is preliminary data.</text>
</comment>
<gene>
    <name evidence="1" type="ORF">RCL2_002033600</name>
</gene>
<proteinExistence type="predicted"/>
<dbReference type="OrthoDB" id="2411218at2759"/>
<evidence type="ECO:0008006" key="3">
    <source>
        <dbReference type="Google" id="ProtNLM"/>
    </source>
</evidence>